<dbReference type="Pfam" id="PF13550">
    <property type="entry name" value="Phage-tail_3"/>
    <property type="match status" value="1"/>
</dbReference>
<evidence type="ECO:0000313" key="4">
    <source>
        <dbReference type="EMBL" id="QEE19861.1"/>
    </source>
</evidence>
<dbReference type="OrthoDB" id="8445115at2"/>
<dbReference type="Proteomes" id="UP000321062">
    <property type="component" value="Chromosome"/>
</dbReference>
<dbReference type="SUPFAM" id="SSF51445">
    <property type="entry name" value="(Trans)glycosidases"/>
    <property type="match status" value="1"/>
</dbReference>
<dbReference type="InterPro" id="IPR017853">
    <property type="entry name" value="GH"/>
</dbReference>
<evidence type="ECO:0000259" key="2">
    <source>
        <dbReference type="Pfam" id="PF13550"/>
    </source>
</evidence>
<dbReference type="Pfam" id="PF13547">
    <property type="entry name" value="GTA_TIM"/>
    <property type="match status" value="1"/>
</dbReference>
<feature type="domain" description="Tip attachment protein J" evidence="2">
    <location>
        <begin position="761"/>
        <end position="913"/>
    </location>
</feature>
<dbReference type="InterPro" id="IPR056490">
    <property type="entry name" value="Rcc01698_C"/>
</dbReference>
<keyword evidence="5" id="KW-1185">Reference proteome</keyword>
<protein>
    <submittedName>
        <fullName evidence="4">Uncharacterized protein</fullName>
    </submittedName>
</protein>
<dbReference type="InterPro" id="IPR032876">
    <property type="entry name" value="J_dom"/>
</dbReference>
<accession>A0A5B9DKP4</accession>
<gene>
    <name evidence="4" type="ORF">FNA67_06605</name>
</gene>
<evidence type="ECO:0000259" key="1">
    <source>
        <dbReference type="Pfam" id="PF13547"/>
    </source>
</evidence>
<reference evidence="4 5" key="1">
    <citation type="journal article" date="2015" name="Int. J. Syst. Evol. Microbiol.">
        <title>Youhaiella tibetensis gen. nov., sp. nov., isolated from subsurface sediment.</title>
        <authorList>
            <person name="Wang Y.X."/>
            <person name="Huang F.Q."/>
            <person name="Nogi Y."/>
            <person name="Pang S.J."/>
            <person name="Wang P.K."/>
            <person name="Lv J."/>
        </authorList>
    </citation>
    <scope>NUCLEOTIDE SEQUENCE [LARGE SCALE GENOMIC DNA]</scope>
    <source>
        <strain evidence="5">fig4</strain>
    </source>
</reference>
<evidence type="ECO:0000259" key="3">
    <source>
        <dbReference type="Pfam" id="PF23666"/>
    </source>
</evidence>
<evidence type="ECO:0000313" key="5">
    <source>
        <dbReference type="Proteomes" id="UP000321062"/>
    </source>
</evidence>
<dbReference type="EMBL" id="CP041690">
    <property type="protein sequence ID" value="QEE19861.1"/>
    <property type="molecule type" value="Genomic_DNA"/>
</dbReference>
<feature type="domain" description="Rcc01698-like C-terminal" evidence="3">
    <location>
        <begin position="1002"/>
        <end position="1095"/>
    </location>
</feature>
<name>A0A5B9DKP4_9HYPH</name>
<dbReference type="Gene3D" id="3.20.20.80">
    <property type="entry name" value="Glycosidases"/>
    <property type="match status" value="1"/>
</dbReference>
<sequence length="1252" mass="131517">MATLALSVAGQFVGGFVGGPIGATIGRALGALAGAAVDNALFGEKPQRRAGSDFQLQGSLEGGAVPRLYGWGRVSGNIIWATELEEMTSEGSGAKGFGQQTSESEIFANFAVGLCEGEVHRLGRVWADGKLLDLSGLNVRFYRGTSGQGVDSLIEAKQGAGNAPAYRGLCYLVFERLPVSQFGNRIPQISVELCRVVGQLEPSIKAVTVIPGATEFGYDPVARVRVVGPGETAAENTHMAAGISDWTLSIDELVALCPNLEHVSLVVTWFGTDLRCAQCLIEPRVEGAGRVIEGTSWSVAGLTRATAGVVSTHEGGPAYGGTPSDAAVMAAIADLKARGLKVTLYPLVMMDIPQGNTLTDPYWGGYQPAYPWRGRVTCDPAPGSAGSPDRSGAVLDQVADFVGTGSDWRYRRMVTHYASLAASAGGVDAVIIGSEMRAMTTLRDASDSFPFVTALVALAAEVRSIVGGATKLTYAADWSEFSGYQPDGEKFFHLDPLWASADIDAVGIDNYMPLTDWRDGDDHLDAAEADSLYEQDYLQSRIAGGEGYDWYYGSDGARVAQVRSPIGDGAYGEPWVWRFKDIEAWWSNAHHDRPGGVRSASTTSWVPQSKPIWFTELGCAAVDKGANQPNVFGDPKSSESGRPYFSSGLPDPLGQRQFLRAQLDYWGGAANPASSVYGGPMVARIYLWTWDARPYPAFPADTASWSDGANHATGHWLTGRTGAMASDELIAAVAADYGAELDLVQPVQPLIHGLRIEGLASAREALGEVLAVSGLSARDSAQGLQFRRGNARNAIAAGELVADDGPILSRRRPDPGEALGRVALTYFDRERAYLTGTVTALRLAGGAAGAEASNLVLDLAGARHAAERILLDRSAAAETVEFSLPPSMAAVEVGDVLTLEGVAEGPFEVTEIRDGLARKISARAMPPAMTAAITSDRPQAPMALTGVKSMPIVLAAHLPPLPDAPLRSRLAFAASARPWPGDVTINDEVTGSTLARLSGATVLGELTADLPAGTFGGWDDLTTVRLRVYSGHFSSVSEAAVLAGSNRLAVQGNDGEWEILGFAAAELLAPGLYELSHLLRGMDGSASGAAASGNALFVPDARAAVVPVDAAWLNTTLDLRAFAGRSDLTGQALAIPLTLAPVLPLAPVEPIASRALPSGVVTITWTRRSRGDPNGTGAGVPPLEYVPETYRVTVFDAGVPARVVTVSTTSFVYSSADQTSDFGALPADFAFEVAQVSAGYGPGHPAQGDFHA</sequence>
<dbReference type="Pfam" id="PF23666">
    <property type="entry name" value="Rcc01698_C"/>
    <property type="match status" value="1"/>
</dbReference>
<proteinExistence type="predicted"/>
<dbReference type="AlphaFoldDB" id="A0A5B9DKP4"/>
<organism evidence="4 5">
    <name type="scientific">Paradevosia tibetensis</name>
    <dbReference type="NCBI Taxonomy" id="1447062"/>
    <lineage>
        <taxon>Bacteria</taxon>
        <taxon>Pseudomonadati</taxon>
        <taxon>Pseudomonadota</taxon>
        <taxon>Alphaproteobacteria</taxon>
        <taxon>Hyphomicrobiales</taxon>
        <taxon>Devosiaceae</taxon>
        <taxon>Paradevosia</taxon>
    </lineage>
</organism>
<feature type="domain" description="GTA TIM-barrel-like" evidence="1">
    <location>
        <begin position="408"/>
        <end position="699"/>
    </location>
</feature>
<dbReference type="KEGG" id="yti:FNA67_06605"/>
<dbReference type="CDD" id="cd19607">
    <property type="entry name" value="GTA_TIM-barrel-like"/>
    <property type="match status" value="1"/>
</dbReference>
<dbReference type="RefSeq" id="WP_147655469.1">
    <property type="nucleotide sequence ID" value="NZ_BMFM01000001.1"/>
</dbReference>
<dbReference type="InterPro" id="IPR025195">
    <property type="entry name" value="GTA_TIM_dom"/>
</dbReference>